<evidence type="ECO:0000259" key="5">
    <source>
        <dbReference type="Pfam" id="PF13407"/>
    </source>
</evidence>
<sequence length="395" mass="43489">MRPGRRLSWVTLSAAAHALRAGAWAAAVLFGADALAQRVAFINPGKVDEFYWSGVARCMQSAAQNLGQTLEVHYAEREHLRVFQIARAIAARKPSLRPEYVVVTNDYGTGPELLNIFEGSGIRVFMAYSKPTAEEMARTGTPRHKHRLWIGSLEPRAQDAGYLTARALIAQARAAGAQGTDAKLHLLVIAGDRSTPSSIARNDGMRQAVREAGDVVIDQEVYAAWSREKATEQAEVLYQRHPQARLVWAGNDLMAFGAMRALEQRGGVPGRTVFFSGINTSAEALQAKESGRLAALAGGHFITGAWSLVMILDHYKGHDFADEGLMQERRMFVLFDAKLAQALRASLGPGCDHVDFRRFSKTYNPRLRGYDFSLEGLLKNAPQTTERLDDERALP</sequence>
<feature type="domain" description="Periplasmic binding protein" evidence="5">
    <location>
        <begin position="39"/>
        <end position="314"/>
    </location>
</feature>
<dbReference type="InterPro" id="IPR025997">
    <property type="entry name" value="SBP_2_dom"/>
</dbReference>
<evidence type="ECO:0000256" key="2">
    <source>
        <dbReference type="ARBA" id="ARBA00007639"/>
    </source>
</evidence>
<reference evidence="6 7" key="1">
    <citation type="submission" date="2018-07" db="EMBL/GenBank/DDBJ databases">
        <title>Exploring interactions and the metabolic potential of the ultra-small soil bacteria Hylemonella gracilis.</title>
        <authorList>
            <person name="Tyc O."/>
            <person name="Kulkarni P."/>
            <person name="Gawehns F."/>
            <person name="Hundscheid M."/>
            <person name="Zweers H."/>
            <person name="Garbeva P."/>
        </authorList>
    </citation>
    <scope>NUCLEOTIDE SEQUENCE [LARGE SCALE GENOMIC DNA]</scope>
    <source>
        <strain evidence="6 7">NS1</strain>
    </source>
</reference>
<feature type="chain" id="PRO_5020446897" evidence="4">
    <location>
        <begin position="26"/>
        <end position="395"/>
    </location>
</feature>
<name>A0A4P6UNL5_9BURK</name>
<feature type="signal peptide" evidence="4">
    <location>
        <begin position="1"/>
        <end position="25"/>
    </location>
</feature>
<dbReference type="CDD" id="cd06324">
    <property type="entry name" value="PBP1_ABC_sugar_binding-like"/>
    <property type="match status" value="1"/>
</dbReference>
<gene>
    <name evidence="6" type="ORF">DW355_14100</name>
</gene>
<accession>A0A4P6UNL5</accession>
<dbReference type="SUPFAM" id="SSF53822">
    <property type="entry name" value="Periplasmic binding protein-like I"/>
    <property type="match status" value="1"/>
</dbReference>
<dbReference type="Pfam" id="PF13407">
    <property type="entry name" value="Peripla_BP_4"/>
    <property type="match status" value="1"/>
</dbReference>
<evidence type="ECO:0000256" key="4">
    <source>
        <dbReference type="SAM" id="SignalP"/>
    </source>
</evidence>
<dbReference type="InterPro" id="IPR028082">
    <property type="entry name" value="Peripla_BP_I"/>
</dbReference>
<dbReference type="GO" id="GO:0030246">
    <property type="term" value="F:carbohydrate binding"/>
    <property type="evidence" value="ECO:0007669"/>
    <property type="project" value="UniProtKB-ARBA"/>
</dbReference>
<evidence type="ECO:0000256" key="1">
    <source>
        <dbReference type="ARBA" id="ARBA00004196"/>
    </source>
</evidence>
<evidence type="ECO:0000313" key="6">
    <source>
        <dbReference type="EMBL" id="QBK05705.1"/>
    </source>
</evidence>
<dbReference type="KEGG" id="hgr:DW355_14100"/>
<dbReference type="GO" id="GO:0030313">
    <property type="term" value="C:cell envelope"/>
    <property type="evidence" value="ECO:0007669"/>
    <property type="project" value="UniProtKB-SubCell"/>
</dbReference>
<evidence type="ECO:0000256" key="3">
    <source>
        <dbReference type="ARBA" id="ARBA00022729"/>
    </source>
</evidence>
<comment type="similarity">
    <text evidence="2">Belongs to the bacterial solute-binding protein 2 family.</text>
</comment>
<protein>
    <submittedName>
        <fullName evidence="6">Sugar ABC transporter substrate-binding protein</fullName>
    </submittedName>
</protein>
<organism evidence="6 7">
    <name type="scientific">Hylemonella gracilis</name>
    <dbReference type="NCBI Taxonomy" id="80880"/>
    <lineage>
        <taxon>Bacteria</taxon>
        <taxon>Pseudomonadati</taxon>
        <taxon>Pseudomonadota</taxon>
        <taxon>Betaproteobacteria</taxon>
        <taxon>Burkholderiales</taxon>
        <taxon>Comamonadaceae</taxon>
        <taxon>Hylemonella</taxon>
    </lineage>
</organism>
<evidence type="ECO:0000313" key="7">
    <source>
        <dbReference type="Proteomes" id="UP000292939"/>
    </source>
</evidence>
<dbReference type="EMBL" id="CP031395">
    <property type="protein sequence ID" value="QBK05705.1"/>
    <property type="molecule type" value="Genomic_DNA"/>
</dbReference>
<dbReference type="Gene3D" id="3.40.50.2300">
    <property type="match status" value="2"/>
</dbReference>
<keyword evidence="3 4" id="KW-0732">Signal</keyword>
<dbReference type="PANTHER" id="PTHR46847:SF2">
    <property type="entry name" value="ABC TRANSPORTER SUGAR-BINDING PROTEIN"/>
    <property type="match status" value="1"/>
</dbReference>
<comment type="subcellular location">
    <subcellularLocation>
        <location evidence="1">Cell envelope</location>
    </subcellularLocation>
</comment>
<dbReference type="Proteomes" id="UP000292939">
    <property type="component" value="Chromosome"/>
</dbReference>
<proteinExistence type="inferred from homology"/>
<dbReference type="PANTHER" id="PTHR46847">
    <property type="entry name" value="D-ALLOSE-BINDING PERIPLASMIC PROTEIN-RELATED"/>
    <property type="match status" value="1"/>
</dbReference>
<dbReference type="AlphaFoldDB" id="A0A4P6UNL5"/>
<dbReference type="OrthoDB" id="9814427at2"/>